<dbReference type="InterPro" id="IPR018741">
    <property type="entry name" value="DUF2288"/>
</dbReference>
<evidence type="ECO:0000313" key="2">
    <source>
        <dbReference type="Proteomes" id="UP000295554"/>
    </source>
</evidence>
<name>A0A4R5LQS8_9GAMM</name>
<dbReference type="Pfam" id="PF10052">
    <property type="entry name" value="DUF2288"/>
    <property type="match status" value="1"/>
</dbReference>
<reference evidence="1 2" key="1">
    <citation type="submission" date="2019-03" db="EMBL/GenBank/DDBJ databases">
        <title>Seongchinamella monodicae gen. nov., sp. nov., a novel member of the Gammaproteobacteria isolated from a tidal mudflat of beach.</title>
        <authorList>
            <person name="Yang H.G."/>
            <person name="Kang J.W."/>
            <person name="Lee S.D."/>
        </authorList>
    </citation>
    <scope>NUCLEOTIDE SEQUENCE [LARGE SCALE GENOMIC DNA]</scope>
    <source>
        <strain evidence="1 2">GH4-78</strain>
    </source>
</reference>
<dbReference type="EMBL" id="SMSE01000003">
    <property type="protein sequence ID" value="TDG12954.1"/>
    <property type="molecule type" value="Genomic_DNA"/>
</dbReference>
<protein>
    <submittedName>
        <fullName evidence="1">DUF2288 domain-containing protein</fullName>
    </submittedName>
</protein>
<gene>
    <name evidence="1" type="ORF">E2F43_15495</name>
</gene>
<accession>A0A4R5LQS8</accession>
<evidence type="ECO:0000313" key="1">
    <source>
        <dbReference type="EMBL" id="TDG12954.1"/>
    </source>
</evidence>
<proteinExistence type="predicted"/>
<dbReference type="AlphaFoldDB" id="A0A4R5LQS8"/>
<sequence>MADLPEDRETLLRKEYLSQTARINWHDLQTYYAHGNVISVAAELDLVEVAVQLGLDNTRQFQQWIADHRIAPVQDEQALAWYEINQELWAVVAPPWVLVQQKS</sequence>
<dbReference type="Proteomes" id="UP000295554">
    <property type="component" value="Unassembled WGS sequence"/>
</dbReference>
<dbReference type="RefSeq" id="WP_133214233.1">
    <property type="nucleotide sequence ID" value="NZ_SMSE01000003.1"/>
</dbReference>
<dbReference type="OrthoDB" id="195194at2"/>
<keyword evidence="2" id="KW-1185">Reference proteome</keyword>
<organism evidence="1 2">
    <name type="scientific">Seongchinamella unica</name>
    <dbReference type="NCBI Taxonomy" id="2547392"/>
    <lineage>
        <taxon>Bacteria</taxon>
        <taxon>Pseudomonadati</taxon>
        <taxon>Pseudomonadota</taxon>
        <taxon>Gammaproteobacteria</taxon>
        <taxon>Cellvibrionales</taxon>
        <taxon>Halieaceae</taxon>
        <taxon>Seongchinamella</taxon>
    </lineage>
</organism>
<comment type="caution">
    <text evidence="1">The sequence shown here is derived from an EMBL/GenBank/DDBJ whole genome shotgun (WGS) entry which is preliminary data.</text>
</comment>